<feature type="binding site" evidence="7">
    <location>
        <position position="102"/>
    </location>
    <ligand>
        <name>Zn(2+)</name>
        <dbReference type="ChEBI" id="CHEBI:29105"/>
    </ligand>
</feature>
<dbReference type="OrthoDB" id="9801127at2"/>
<feature type="binding site" evidence="8">
    <location>
        <position position="92"/>
    </location>
    <ligand>
        <name>Fe cation</name>
        <dbReference type="ChEBI" id="CHEBI:24875"/>
    </ligand>
</feature>
<keyword evidence="9" id="KW-0963">Cytoplasm</keyword>
<dbReference type="GO" id="GO:0008270">
    <property type="term" value="F:zinc ion binding"/>
    <property type="evidence" value="ECO:0007669"/>
    <property type="project" value="TreeGrafter"/>
</dbReference>
<evidence type="ECO:0000313" key="11">
    <source>
        <dbReference type="Proteomes" id="UP000030856"/>
    </source>
</evidence>
<comment type="caution">
    <text evidence="10">The sequence shown here is derived from an EMBL/GenBank/DDBJ whole genome shotgun (WGS) entry which is preliminary data.</text>
</comment>
<comment type="subcellular location">
    <subcellularLocation>
        <location evidence="9">Cytoplasm</location>
    </subcellularLocation>
</comment>
<comment type="similarity">
    <text evidence="1 9">Belongs to the Fur family.</text>
</comment>
<keyword evidence="11" id="KW-1185">Reference proteome</keyword>
<dbReference type="Gene3D" id="3.30.1490.190">
    <property type="match status" value="1"/>
</dbReference>
<dbReference type="AlphaFoldDB" id="A0A0B0HBD5"/>
<sequence>MNSKKLAEFLEYAASLCETREVRLTPQRLEVLSIIAASGKPVGAYEILQKLQQERPNAAPPTVYRALDFLQEQGLVHRLASLQAYLACNHPHDEHQGQFLICSDCGRVREMEDGAIHTSLCKAADKAGFDMDDEIVEILGRCGECKRVRS</sequence>
<dbReference type="PATRIC" id="fig|2340.3.peg.1821"/>
<name>A0A0B0HBD5_SOVGS</name>
<dbReference type="PANTHER" id="PTHR33202">
    <property type="entry name" value="ZINC UPTAKE REGULATION PROTEIN"/>
    <property type="match status" value="1"/>
</dbReference>
<feature type="binding site" evidence="7">
    <location>
        <position position="145"/>
    </location>
    <ligand>
        <name>Zn(2+)</name>
        <dbReference type="ChEBI" id="CHEBI:29105"/>
    </ligand>
</feature>
<keyword evidence="5 9" id="KW-0238">DNA-binding</keyword>
<keyword evidence="3 7" id="KW-0862">Zinc</keyword>
<dbReference type="Gene3D" id="1.10.10.10">
    <property type="entry name" value="Winged helix-like DNA-binding domain superfamily/Winged helix DNA-binding domain"/>
    <property type="match status" value="1"/>
</dbReference>
<feature type="binding site" evidence="7">
    <location>
        <position position="105"/>
    </location>
    <ligand>
        <name>Zn(2+)</name>
        <dbReference type="ChEBI" id="CHEBI:29105"/>
    </ligand>
</feature>
<comment type="cofactor">
    <cofactor evidence="8">
        <name>Mn(2+)</name>
        <dbReference type="ChEBI" id="CHEBI:29035"/>
    </cofactor>
    <cofactor evidence="8">
        <name>Fe(2+)</name>
        <dbReference type="ChEBI" id="CHEBI:29033"/>
    </cofactor>
    <text evidence="8">Binds 1 Mn(2+) or Fe(2+) ion per subunit.</text>
</comment>
<evidence type="ECO:0000256" key="6">
    <source>
        <dbReference type="ARBA" id="ARBA00023163"/>
    </source>
</evidence>
<dbReference type="STRING" id="2340.JV46_05780"/>
<dbReference type="GO" id="GO:0005829">
    <property type="term" value="C:cytosol"/>
    <property type="evidence" value="ECO:0007669"/>
    <property type="project" value="TreeGrafter"/>
</dbReference>
<dbReference type="EMBL" id="JRAA01000002">
    <property type="protein sequence ID" value="KHF25194.1"/>
    <property type="molecule type" value="Genomic_DNA"/>
</dbReference>
<dbReference type="InterPro" id="IPR036388">
    <property type="entry name" value="WH-like_DNA-bd_sf"/>
</dbReference>
<evidence type="ECO:0000256" key="7">
    <source>
        <dbReference type="PIRSR" id="PIRSR602481-1"/>
    </source>
</evidence>
<evidence type="ECO:0000256" key="8">
    <source>
        <dbReference type="PIRSR" id="PIRSR602481-2"/>
    </source>
</evidence>
<evidence type="ECO:0000256" key="2">
    <source>
        <dbReference type="ARBA" id="ARBA00022491"/>
    </source>
</evidence>
<dbReference type="InterPro" id="IPR043135">
    <property type="entry name" value="Fur_C"/>
</dbReference>
<dbReference type="GO" id="GO:1900376">
    <property type="term" value="P:regulation of secondary metabolite biosynthetic process"/>
    <property type="evidence" value="ECO:0007669"/>
    <property type="project" value="TreeGrafter"/>
</dbReference>
<dbReference type="GeneID" id="86992593"/>
<evidence type="ECO:0000256" key="9">
    <source>
        <dbReference type="RuleBase" id="RU364037"/>
    </source>
</evidence>
<dbReference type="Proteomes" id="UP000030856">
    <property type="component" value="Unassembled WGS sequence"/>
</dbReference>
<gene>
    <name evidence="9" type="primary">fur</name>
    <name evidence="10" type="ORF">JV46_05780</name>
</gene>
<proteinExistence type="inferred from homology"/>
<keyword evidence="8 9" id="KW-0408">Iron</keyword>
<dbReference type="eggNOG" id="COG0735">
    <property type="taxonomic scope" value="Bacteria"/>
</dbReference>
<dbReference type="InterPro" id="IPR002481">
    <property type="entry name" value="FUR"/>
</dbReference>
<dbReference type="GO" id="GO:0003700">
    <property type="term" value="F:DNA-binding transcription factor activity"/>
    <property type="evidence" value="ECO:0007669"/>
    <property type="project" value="UniProtKB-UniRule"/>
</dbReference>
<dbReference type="SUPFAM" id="SSF46785">
    <property type="entry name" value="Winged helix' DNA-binding domain"/>
    <property type="match status" value="1"/>
</dbReference>
<dbReference type="GO" id="GO:0045892">
    <property type="term" value="P:negative regulation of DNA-templated transcription"/>
    <property type="evidence" value="ECO:0007669"/>
    <property type="project" value="TreeGrafter"/>
</dbReference>
<feature type="binding site" evidence="7">
    <location>
        <position position="142"/>
    </location>
    <ligand>
        <name>Zn(2+)</name>
        <dbReference type="ChEBI" id="CHEBI:29105"/>
    </ligand>
</feature>
<evidence type="ECO:0000256" key="3">
    <source>
        <dbReference type="ARBA" id="ARBA00022833"/>
    </source>
</evidence>
<dbReference type="Pfam" id="PF01475">
    <property type="entry name" value="FUR"/>
    <property type="match status" value="1"/>
</dbReference>
<comment type="subunit">
    <text evidence="9">Homodimer.</text>
</comment>
<keyword evidence="4 9" id="KW-0805">Transcription regulation</keyword>
<protein>
    <recommendedName>
        <fullName evidence="9">Ferric uptake regulation protein</fullName>
    </recommendedName>
</protein>
<keyword evidence="2 9" id="KW-0678">Repressor</keyword>
<organism evidence="10 11">
    <name type="scientific">Solemya velum gill symbiont</name>
    <dbReference type="NCBI Taxonomy" id="2340"/>
    <lineage>
        <taxon>Bacteria</taxon>
        <taxon>Pseudomonadati</taxon>
        <taxon>Pseudomonadota</taxon>
        <taxon>Gammaproteobacteria</taxon>
        <taxon>sulfur-oxidizing symbionts</taxon>
    </lineage>
</organism>
<dbReference type="CDD" id="cd07153">
    <property type="entry name" value="Fur_like"/>
    <property type="match status" value="1"/>
</dbReference>
<keyword evidence="7 9" id="KW-0479">Metal-binding</keyword>
<dbReference type="PANTHER" id="PTHR33202:SF6">
    <property type="entry name" value="ZINC UPTAKE REGULATION PROTEIN"/>
    <property type="match status" value="1"/>
</dbReference>
<evidence type="ECO:0000256" key="5">
    <source>
        <dbReference type="ARBA" id="ARBA00023125"/>
    </source>
</evidence>
<accession>A0A0B0HBD5</accession>
<dbReference type="RefSeq" id="WP_043117409.1">
    <property type="nucleotide sequence ID" value="NZ_JRAA01000002.1"/>
</dbReference>
<comment type="cofactor">
    <cofactor evidence="7">
        <name>Zn(2+)</name>
        <dbReference type="ChEBI" id="CHEBI:29105"/>
    </cofactor>
    <text evidence="7">Binds 1 zinc ion per subunit.</text>
</comment>
<evidence type="ECO:0000256" key="1">
    <source>
        <dbReference type="ARBA" id="ARBA00007957"/>
    </source>
</evidence>
<dbReference type="InterPro" id="IPR036390">
    <property type="entry name" value="WH_DNA-bd_sf"/>
</dbReference>
<keyword evidence="6 9" id="KW-0804">Transcription</keyword>
<evidence type="ECO:0000256" key="4">
    <source>
        <dbReference type="ARBA" id="ARBA00023015"/>
    </source>
</evidence>
<dbReference type="GO" id="GO:0000976">
    <property type="term" value="F:transcription cis-regulatory region binding"/>
    <property type="evidence" value="ECO:0007669"/>
    <property type="project" value="TreeGrafter"/>
</dbReference>
<evidence type="ECO:0000313" key="10">
    <source>
        <dbReference type="EMBL" id="KHF25194.1"/>
    </source>
</evidence>
<reference evidence="10 11" key="1">
    <citation type="journal article" date="2014" name="BMC Genomics">
        <title>The genome of the intracellular bacterium of the coastal bivalve, Solemya velum: a blueprint for thriving in and out of symbiosis.</title>
        <authorList>
            <person name="Dmytrenko O."/>
            <person name="Russell S.L."/>
            <person name="Loo W.T."/>
            <person name="Fontanez K.M."/>
            <person name="Liao L."/>
            <person name="Roeselers G."/>
            <person name="Sharma R."/>
            <person name="Stewart F.J."/>
            <person name="Newton I.L."/>
            <person name="Woyke T."/>
            <person name="Wu D."/>
            <person name="Lang J.M."/>
            <person name="Eisen J.A."/>
            <person name="Cavanaugh C.M."/>
        </authorList>
    </citation>
    <scope>NUCLEOTIDE SEQUENCE [LARGE SCALE GENOMIC DNA]</scope>
    <source>
        <strain evidence="10 11">WH</strain>
    </source>
</reference>